<gene>
    <name evidence="2" type="ORF">ACJ72_06101</name>
</gene>
<feature type="transmembrane region" description="Helical" evidence="1">
    <location>
        <begin position="21"/>
        <end position="38"/>
    </location>
</feature>
<dbReference type="AlphaFoldDB" id="A0A1B7NS63"/>
<dbReference type="Pfam" id="PF05620">
    <property type="entry name" value="TMEM208_SND2"/>
    <property type="match status" value="1"/>
</dbReference>
<organism evidence="2 3">
    <name type="scientific">Emergomyces africanus</name>
    <dbReference type="NCBI Taxonomy" id="1955775"/>
    <lineage>
        <taxon>Eukaryota</taxon>
        <taxon>Fungi</taxon>
        <taxon>Dikarya</taxon>
        <taxon>Ascomycota</taxon>
        <taxon>Pezizomycotina</taxon>
        <taxon>Eurotiomycetes</taxon>
        <taxon>Eurotiomycetidae</taxon>
        <taxon>Onygenales</taxon>
        <taxon>Ajellomycetaceae</taxon>
        <taxon>Emergomyces</taxon>
    </lineage>
</organism>
<dbReference type="InterPro" id="IPR008506">
    <property type="entry name" value="SND2/TMEM208"/>
</dbReference>
<dbReference type="STRING" id="1658172.A0A1B7NS63"/>
<sequence>MAQKAAKTLAARNTNLLNRTHLTSLTLHLLYLLLHFLLHRPRSLTPYLLLTTPTLAIEFYLERLAGPVTIMRLTVVAAVPYAPPAKTSTAPV</sequence>
<accession>A0A1B7NS63</accession>
<comment type="caution">
    <text evidence="2">The sequence shown here is derived from an EMBL/GenBank/DDBJ whole genome shotgun (WGS) entry which is preliminary data.</text>
</comment>
<reference evidence="2 3" key="1">
    <citation type="submission" date="2015-07" db="EMBL/GenBank/DDBJ databases">
        <title>Emmonsia species relationships and genome sequence.</title>
        <authorList>
            <person name="Cuomo C.A."/>
            <person name="Schwartz I.S."/>
            <person name="Kenyon C."/>
            <person name="de Hoog G.S."/>
            <person name="Govender N.P."/>
            <person name="Botha A."/>
            <person name="Moreno L."/>
            <person name="de Vries M."/>
            <person name="Munoz J.F."/>
            <person name="Stielow J.B."/>
        </authorList>
    </citation>
    <scope>NUCLEOTIDE SEQUENCE [LARGE SCALE GENOMIC DNA]</scope>
    <source>
        <strain evidence="2 3">CBS 136260</strain>
    </source>
</reference>
<keyword evidence="1" id="KW-0472">Membrane</keyword>
<protein>
    <submittedName>
        <fullName evidence="2">Uncharacterized protein</fullName>
    </submittedName>
</protein>
<proteinExistence type="predicted"/>
<keyword evidence="3" id="KW-1185">Reference proteome</keyword>
<evidence type="ECO:0000313" key="3">
    <source>
        <dbReference type="Proteomes" id="UP000091918"/>
    </source>
</evidence>
<keyword evidence="1" id="KW-1133">Transmembrane helix</keyword>
<keyword evidence="1" id="KW-0812">Transmembrane</keyword>
<dbReference type="Proteomes" id="UP000091918">
    <property type="component" value="Unassembled WGS sequence"/>
</dbReference>
<name>A0A1B7NS63_9EURO</name>
<dbReference type="EMBL" id="LGUA01000972">
    <property type="protein sequence ID" value="OAX79576.1"/>
    <property type="molecule type" value="Genomic_DNA"/>
</dbReference>
<evidence type="ECO:0000313" key="2">
    <source>
        <dbReference type="EMBL" id="OAX79576.1"/>
    </source>
</evidence>
<evidence type="ECO:0000256" key="1">
    <source>
        <dbReference type="SAM" id="Phobius"/>
    </source>
</evidence>